<reference evidence="2" key="1">
    <citation type="submission" date="2020-10" db="EMBL/GenBank/DDBJ databases">
        <title>Sequencing the genomes of 1000 actinobacteria strains.</title>
        <authorList>
            <person name="Klenk H.-P."/>
        </authorList>
    </citation>
    <scope>NUCLEOTIDE SEQUENCE</scope>
    <source>
        <strain evidence="2">DSM 45354</strain>
    </source>
</reference>
<name>A0A927MR35_9ACTN</name>
<feature type="domain" description="DUF2470" evidence="1">
    <location>
        <begin position="145"/>
        <end position="221"/>
    </location>
</feature>
<dbReference type="InterPro" id="IPR019595">
    <property type="entry name" value="DUF2470"/>
</dbReference>
<organism evidence="2 3">
    <name type="scientific">Actinopolymorpha pittospori</name>
    <dbReference type="NCBI Taxonomy" id="648752"/>
    <lineage>
        <taxon>Bacteria</taxon>
        <taxon>Bacillati</taxon>
        <taxon>Actinomycetota</taxon>
        <taxon>Actinomycetes</taxon>
        <taxon>Propionibacteriales</taxon>
        <taxon>Actinopolymorphaceae</taxon>
        <taxon>Actinopolymorpha</taxon>
    </lineage>
</organism>
<evidence type="ECO:0000313" key="2">
    <source>
        <dbReference type="EMBL" id="MBE1604687.1"/>
    </source>
</evidence>
<dbReference type="RefSeq" id="WP_192749181.1">
    <property type="nucleotide sequence ID" value="NZ_BAABJL010000043.1"/>
</dbReference>
<dbReference type="InterPro" id="IPR037119">
    <property type="entry name" value="Haem_oxidase_HugZ-like_sf"/>
</dbReference>
<dbReference type="Gene3D" id="3.20.180.10">
    <property type="entry name" value="PNP-oxidase-like"/>
    <property type="match status" value="1"/>
</dbReference>
<evidence type="ECO:0000259" key="1">
    <source>
        <dbReference type="Pfam" id="PF10615"/>
    </source>
</evidence>
<sequence length="235" mass="24758">MDVSFEPTVAERTRSVVAAAASLTMTTDTDSQALAGRHSLDRAGEVVLHLPADCETAETITCSGDTSVPTVLEFTDVAPTAVRSRVRARLTLAGALSARPDRGCECVVGVLAPELITLDTLDSVLVVHPGAFAAAETDPLAAYEADLLVHLADAHADLVEGLTRLIPSATLEQAARVLPSAMDRYGITLRLERAQGHTDVRLPFPSRLDDASAAGEYVRAMATGTPLCPHRLQAP</sequence>
<protein>
    <recommendedName>
        <fullName evidence="1">DUF2470 domain-containing protein</fullName>
    </recommendedName>
</protein>
<evidence type="ECO:0000313" key="3">
    <source>
        <dbReference type="Proteomes" id="UP000638648"/>
    </source>
</evidence>
<dbReference type="SUPFAM" id="SSF50475">
    <property type="entry name" value="FMN-binding split barrel"/>
    <property type="match status" value="1"/>
</dbReference>
<dbReference type="Pfam" id="PF10615">
    <property type="entry name" value="DUF2470"/>
    <property type="match status" value="1"/>
</dbReference>
<dbReference type="AlphaFoldDB" id="A0A927MR35"/>
<accession>A0A927MR35</accession>
<dbReference type="EMBL" id="JADBEM010000001">
    <property type="protein sequence ID" value="MBE1604687.1"/>
    <property type="molecule type" value="Genomic_DNA"/>
</dbReference>
<comment type="caution">
    <text evidence="2">The sequence shown here is derived from an EMBL/GenBank/DDBJ whole genome shotgun (WGS) entry which is preliminary data.</text>
</comment>
<gene>
    <name evidence="2" type="ORF">HEB94_001535</name>
</gene>
<proteinExistence type="predicted"/>
<dbReference type="Proteomes" id="UP000638648">
    <property type="component" value="Unassembled WGS sequence"/>
</dbReference>
<keyword evidence="3" id="KW-1185">Reference proteome</keyword>